<sequence>MGIPFVVLGDKTSHKGTVVGASESTDTHGKRIARIGDMVSCPKKGCRGLFPIVTGDASMVIDGSPAAYHGCKTACGATLIASQIVSTTSPSGGAGSADAGGAVERFGDVGEGLAASYQDEALDEAMDRFRGRFQLVHRDTGEPVAGKSVRVRSTGGQYLTGATDAEGYTQWVDRDAAEALAFDIVEEEQA</sequence>
<dbReference type="Gene3D" id="2.60.200.60">
    <property type="match status" value="1"/>
</dbReference>
<dbReference type="EMBL" id="JAMKFE010000016">
    <property type="protein sequence ID" value="MCM5682119.1"/>
    <property type="molecule type" value="Genomic_DNA"/>
</dbReference>
<comment type="caution">
    <text evidence="1">The sequence shown here is derived from an EMBL/GenBank/DDBJ whole genome shotgun (WGS) entry which is preliminary data.</text>
</comment>
<dbReference type="Proteomes" id="UP001165541">
    <property type="component" value="Unassembled WGS sequence"/>
</dbReference>
<reference evidence="1" key="1">
    <citation type="submission" date="2022-05" db="EMBL/GenBank/DDBJ databases">
        <title>Schlegelella sp. nov., isolated from mangrove soil.</title>
        <authorList>
            <person name="Liu Y."/>
            <person name="Ge X."/>
            <person name="Liu W."/>
        </authorList>
    </citation>
    <scope>NUCLEOTIDE SEQUENCE</scope>
    <source>
        <strain evidence="1">S2-27</strain>
    </source>
</reference>
<evidence type="ECO:0000313" key="1">
    <source>
        <dbReference type="EMBL" id="MCM5682119.1"/>
    </source>
</evidence>
<keyword evidence="2" id="KW-1185">Reference proteome</keyword>
<proteinExistence type="predicted"/>
<dbReference type="Pfam" id="PF05488">
    <property type="entry name" value="PAAR_motif"/>
    <property type="match status" value="1"/>
</dbReference>
<protein>
    <submittedName>
        <fullName evidence="1">PAAR domain-containing protein</fullName>
    </submittedName>
</protein>
<evidence type="ECO:0000313" key="2">
    <source>
        <dbReference type="Proteomes" id="UP001165541"/>
    </source>
</evidence>
<dbReference type="RefSeq" id="WP_251780600.1">
    <property type="nucleotide sequence ID" value="NZ_JAMKFE010000016.1"/>
</dbReference>
<gene>
    <name evidence="1" type="ORF">M8A51_21530</name>
</gene>
<dbReference type="CDD" id="cd14744">
    <property type="entry name" value="PAAR_CT_2"/>
    <property type="match status" value="1"/>
</dbReference>
<dbReference type="InterPro" id="IPR008727">
    <property type="entry name" value="PAAR_motif"/>
</dbReference>
<organism evidence="1 2">
    <name type="scientific">Caldimonas mangrovi</name>
    <dbReference type="NCBI Taxonomy" id="2944811"/>
    <lineage>
        <taxon>Bacteria</taxon>
        <taxon>Pseudomonadati</taxon>
        <taxon>Pseudomonadota</taxon>
        <taxon>Betaproteobacteria</taxon>
        <taxon>Burkholderiales</taxon>
        <taxon>Sphaerotilaceae</taxon>
        <taxon>Caldimonas</taxon>
    </lineage>
</organism>
<name>A0ABT0YTN9_9BURK</name>
<accession>A0ABT0YTN9</accession>